<keyword evidence="1 7" id="KW-0732">Signal</keyword>
<dbReference type="PROSITE" id="PS50835">
    <property type="entry name" value="IG_LIKE"/>
    <property type="match status" value="1"/>
</dbReference>
<dbReference type="Ensembl" id="ENSOANT00000047094.1">
    <property type="protein sequence ID" value="ENSOANP00000043625.1"/>
    <property type="gene ID" value="ENSOANG00000037005.1"/>
</dbReference>
<reference evidence="9" key="1">
    <citation type="submission" date="2025-08" db="UniProtKB">
        <authorList>
            <consortium name="Ensembl"/>
        </authorList>
    </citation>
    <scope>IDENTIFICATION</scope>
    <source>
        <strain evidence="9">Glennie</strain>
    </source>
</reference>
<dbReference type="Proteomes" id="UP000002279">
    <property type="component" value="Unplaced"/>
</dbReference>
<feature type="signal peptide" evidence="7">
    <location>
        <begin position="1"/>
        <end position="19"/>
    </location>
</feature>
<evidence type="ECO:0000256" key="4">
    <source>
        <dbReference type="ARBA" id="ARBA00023170"/>
    </source>
</evidence>
<accession>A0A6I8NRH8</accession>
<organism evidence="9 10">
    <name type="scientific">Ornithorhynchus anatinus</name>
    <name type="common">Duckbill platypus</name>
    <dbReference type="NCBI Taxonomy" id="9258"/>
    <lineage>
        <taxon>Eukaryota</taxon>
        <taxon>Metazoa</taxon>
        <taxon>Chordata</taxon>
        <taxon>Craniata</taxon>
        <taxon>Vertebrata</taxon>
        <taxon>Euteleostomi</taxon>
        <taxon>Mammalia</taxon>
        <taxon>Monotremata</taxon>
        <taxon>Ornithorhynchidae</taxon>
        <taxon>Ornithorhynchus</taxon>
    </lineage>
</organism>
<dbReference type="GeneTree" id="ENSGT00940000153143"/>
<dbReference type="OMA" id="HMISAMI"/>
<dbReference type="InterPro" id="IPR036179">
    <property type="entry name" value="Ig-like_dom_sf"/>
</dbReference>
<evidence type="ECO:0000256" key="6">
    <source>
        <dbReference type="ARBA" id="ARBA00043266"/>
    </source>
</evidence>
<evidence type="ECO:0000259" key="8">
    <source>
        <dbReference type="PROSITE" id="PS50835"/>
    </source>
</evidence>
<keyword evidence="2" id="KW-0391">Immunity</keyword>
<protein>
    <recommendedName>
        <fullName evidence="8">Ig-like domain-containing protein</fullName>
    </recommendedName>
</protein>
<dbReference type="InterPro" id="IPR003599">
    <property type="entry name" value="Ig_sub"/>
</dbReference>
<keyword evidence="5" id="KW-0393">Immunoglobulin domain</keyword>
<dbReference type="InParanoid" id="A0A6I8NRH8"/>
<evidence type="ECO:0000256" key="2">
    <source>
        <dbReference type="ARBA" id="ARBA00022859"/>
    </source>
</evidence>
<proteinExistence type="predicted"/>
<dbReference type="SMART" id="SM00406">
    <property type="entry name" value="IGv"/>
    <property type="match status" value="1"/>
</dbReference>
<dbReference type="SMART" id="SM00409">
    <property type="entry name" value="IG"/>
    <property type="match status" value="1"/>
</dbReference>
<evidence type="ECO:0000313" key="10">
    <source>
        <dbReference type="Proteomes" id="UP000002279"/>
    </source>
</evidence>
<dbReference type="PANTHER" id="PTHR19256">
    <property type="entry name" value="T-CELL RECEPTOR GAMMA CHAIN"/>
    <property type="match status" value="1"/>
</dbReference>
<keyword evidence="6" id="KW-1279">T cell receptor</keyword>
<dbReference type="InterPro" id="IPR013106">
    <property type="entry name" value="Ig_V-set"/>
</dbReference>
<dbReference type="InterPro" id="IPR013783">
    <property type="entry name" value="Ig-like_fold"/>
</dbReference>
<dbReference type="GO" id="GO:0002250">
    <property type="term" value="P:adaptive immune response"/>
    <property type="evidence" value="ECO:0007669"/>
    <property type="project" value="UniProtKB-KW"/>
</dbReference>
<evidence type="ECO:0000256" key="5">
    <source>
        <dbReference type="ARBA" id="ARBA00023319"/>
    </source>
</evidence>
<evidence type="ECO:0000256" key="7">
    <source>
        <dbReference type="SAM" id="SignalP"/>
    </source>
</evidence>
<sequence length="185" mass="20402">MSLLSVLTVLILCAAGSTAVKLEQRELSITRSRTKTVRVNCVVSGVTFSATTMHWYQQKSGQALKRLLYLSSTIKAQHDPGTDKKRFWAENNIKTTTSTLTIINIEEGDVATYYCACWDFHGLNQSQTTCTESLPSPPCPHPSTPGPETTLLPQSLSSSKDVLSTNLTQGDPLSKMFFLFTAMYE</sequence>
<dbReference type="FunFam" id="2.60.40.10:FF:001649">
    <property type="entry name" value="T cell receptor gamma, variable 3"/>
    <property type="match status" value="1"/>
</dbReference>
<keyword evidence="3" id="KW-1064">Adaptive immunity</keyword>
<dbReference type="Gene3D" id="2.60.40.10">
    <property type="entry name" value="Immunoglobulins"/>
    <property type="match status" value="1"/>
</dbReference>
<keyword evidence="10" id="KW-1185">Reference proteome</keyword>
<dbReference type="GO" id="GO:0009897">
    <property type="term" value="C:external side of plasma membrane"/>
    <property type="evidence" value="ECO:0000318"/>
    <property type="project" value="GO_Central"/>
</dbReference>
<evidence type="ECO:0000256" key="3">
    <source>
        <dbReference type="ARBA" id="ARBA00023130"/>
    </source>
</evidence>
<dbReference type="InterPro" id="IPR051117">
    <property type="entry name" value="TRG_var/const_region"/>
</dbReference>
<dbReference type="FunCoup" id="A0A6I8NRH8">
    <property type="interactions" value="153"/>
</dbReference>
<evidence type="ECO:0000256" key="1">
    <source>
        <dbReference type="ARBA" id="ARBA00022729"/>
    </source>
</evidence>
<keyword evidence="4" id="KW-0675">Receptor</keyword>
<reference evidence="9" key="2">
    <citation type="submission" date="2025-09" db="UniProtKB">
        <authorList>
            <consortium name="Ensembl"/>
        </authorList>
    </citation>
    <scope>IDENTIFICATION</scope>
    <source>
        <strain evidence="9">Glennie</strain>
    </source>
</reference>
<feature type="domain" description="Ig-like" evidence="8">
    <location>
        <begin position="35"/>
        <end position="115"/>
    </location>
</feature>
<name>A0A6I8NRH8_ORNAN</name>
<dbReference type="Pfam" id="PF07686">
    <property type="entry name" value="V-set"/>
    <property type="match status" value="1"/>
</dbReference>
<dbReference type="GO" id="GO:0042101">
    <property type="term" value="C:T cell receptor complex"/>
    <property type="evidence" value="ECO:0007669"/>
    <property type="project" value="UniProtKB-KW"/>
</dbReference>
<dbReference type="AlphaFoldDB" id="A0A6I8NRH8"/>
<dbReference type="Bgee" id="ENSOANG00000037005">
    <property type="expression patterns" value="Expressed in adult mammalian kidney and 1 other cell type or tissue"/>
</dbReference>
<evidence type="ECO:0000313" key="9">
    <source>
        <dbReference type="Ensembl" id="ENSOANP00000043625.1"/>
    </source>
</evidence>
<dbReference type="SUPFAM" id="SSF48726">
    <property type="entry name" value="Immunoglobulin"/>
    <property type="match status" value="1"/>
</dbReference>
<feature type="chain" id="PRO_5026059023" description="Ig-like domain-containing protein" evidence="7">
    <location>
        <begin position="20"/>
        <end position="185"/>
    </location>
</feature>
<dbReference type="PANTHER" id="PTHR19256:SF44">
    <property type="entry name" value="T CELL RECEPTOR GAMMA VARIABLE 9"/>
    <property type="match status" value="1"/>
</dbReference>
<dbReference type="InterPro" id="IPR007110">
    <property type="entry name" value="Ig-like_dom"/>
</dbReference>